<protein>
    <recommendedName>
        <fullName evidence="14">Carboxypeptidase</fullName>
        <ecNumber evidence="14">3.4.16.-</ecNumber>
    </recommendedName>
</protein>
<keyword evidence="16" id="KW-1185">Reference proteome</keyword>
<evidence type="ECO:0000256" key="9">
    <source>
        <dbReference type="ARBA" id="ARBA00022801"/>
    </source>
</evidence>
<dbReference type="GO" id="GO:0006508">
    <property type="term" value="P:proteolysis"/>
    <property type="evidence" value="ECO:0007669"/>
    <property type="project" value="UniProtKB-KW"/>
</dbReference>
<dbReference type="PANTHER" id="PTHR11802:SF190">
    <property type="entry name" value="PHEROMONE-PROCESSING CARBOXYPEPTIDASE KEX1"/>
    <property type="match status" value="1"/>
</dbReference>
<comment type="catalytic activity">
    <reaction evidence="1">
        <text>Preferential release of a C-terminal arginine or lysine residue.</text>
        <dbReference type="EC" id="3.4.16.6"/>
    </reaction>
</comment>
<evidence type="ECO:0000256" key="2">
    <source>
        <dbReference type="ARBA" id="ARBA00004393"/>
    </source>
</evidence>
<evidence type="ECO:0000256" key="12">
    <source>
        <dbReference type="ARBA" id="ARBA00023136"/>
    </source>
</evidence>
<keyword evidence="4 14" id="KW-0121">Carboxypeptidase</keyword>
<comment type="subcellular location">
    <subcellularLocation>
        <location evidence="2">Golgi apparatus</location>
        <location evidence="2">trans-Golgi network membrane</location>
        <topology evidence="2">Single-pass type I membrane protein</topology>
    </subcellularLocation>
</comment>
<evidence type="ECO:0000256" key="10">
    <source>
        <dbReference type="ARBA" id="ARBA00022989"/>
    </source>
</evidence>
<evidence type="ECO:0000256" key="13">
    <source>
        <dbReference type="ARBA" id="ARBA00023180"/>
    </source>
</evidence>
<dbReference type="GO" id="GO:0006915">
    <property type="term" value="P:apoptotic process"/>
    <property type="evidence" value="ECO:0007669"/>
    <property type="project" value="UniProtKB-KW"/>
</dbReference>
<dbReference type="PANTHER" id="PTHR11802">
    <property type="entry name" value="SERINE PROTEASE FAMILY S10 SERINE CARBOXYPEPTIDASE"/>
    <property type="match status" value="1"/>
</dbReference>
<dbReference type="SUPFAM" id="SSF53474">
    <property type="entry name" value="alpha/beta-Hydrolases"/>
    <property type="match status" value="1"/>
</dbReference>
<dbReference type="PROSITE" id="PS00131">
    <property type="entry name" value="CARBOXYPEPT_SER_SER"/>
    <property type="match status" value="1"/>
</dbReference>
<comment type="similarity">
    <text evidence="3 14">Belongs to the peptidase S10 family.</text>
</comment>
<dbReference type="HOGENOM" id="CLU_440163_0_0_1"/>
<keyword evidence="10" id="KW-1133">Transmembrane helix</keyword>
<dbReference type="PRINTS" id="PR00724">
    <property type="entry name" value="CRBOXYPTASEC"/>
</dbReference>
<evidence type="ECO:0000256" key="11">
    <source>
        <dbReference type="ARBA" id="ARBA00023034"/>
    </source>
</evidence>
<feature type="signal peptide" evidence="14">
    <location>
        <begin position="1"/>
        <end position="25"/>
    </location>
</feature>
<dbReference type="eggNOG" id="KOG1282">
    <property type="taxonomic scope" value="Eukaryota"/>
</dbReference>
<dbReference type="Proteomes" id="UP000015241">
    <property type="component" value="Unassembled WGS sequence"/>
</dbReference>
<evidence type="ECO:0000256" key="5">
    <source>
        <dbReference type="ARBA" id="ARBA00022670"/>
    </source>
</evidence>
<keyword evidence="12" id="KW-0472">Membrane</keyword>
<proteinExistence type="inferred from homology"/>
<keyword evidence="13" id="KW-0325">Glycoprotein</keyword>
<evidence type="ECO:0000256" key="14">
    <source>
        <dbReference type="RuleBase" id="RU361156"/>
    </source>
</evidence>
<dbReference type="InParanoid" id="S8EDA6"/>
<evidence type="ECO:0000256" key="6">
    <source>
        <dbReference type="ARBA" id="ARBA00022692"/>
    </source>
</evidence>
<dbReference type="InterPro" id="IPR018202">
    <property type="entry name" value="Ser_caboxypep_ser_AS"/>
</dbReference>
<keyword evidence="5 14" id="KW-0645">Protease</keyword>
<sequence length="664" mass="72763">MVLGGLLPLPLFALVAAAALRLAAGQTQAPTTSSWPQAYPGMPEGDYDASWQSYFEVTEPLPNVTWPLGRSFAGNIGVQREDHPNNTLFFWAFEATNGSLTANASESDEPWGIWLNGGPGAASTLGLLYENGPIHIAPNFSAYENQYSFSTLADYIWIDQPVGVGWATADADGWVYDEDQMASDFMGFLDNLVKVFPSLKTRPLYLTGESYAGMYIPYITKAYFGMADPPVNLAKIAIGDGTVGSEAVYEHLPVTTVLQTYPQLIEYDPEVFEWFKQQEHLCGYDLNLTYPQDGHFPDIQLVYPNNTNRSEVVYAEKTASLYSKKALLMEGMSRYGKRSLAARDRPNHARRELAKRDLVGRANGTIDPWYGCFIYDEMIDYALNYTYPWNVYGYIDPTTESIAGFDYYSIPDALDPEIPLDGSVFFNDPSAVSALHAPTSKPWIGEQEYYFLGGTEADYWQDPSVEPMAFLTELATNASQRGVKIVLYSGNDDSLISHRSTEVVIQNTTFGGIQGFTEPPATPWYADDGSFAGIVHQERNWTYLLFKDAGHLVALDQPAHAHTFLREFVLGDNQTGLVTTRDGRATVVGGAVSSLAVGVLPGQSGIFIGSGATQSTYTFPSATIAAWDSYIVTATATEAVGSASAPIVRARPTPVLPFRPFGGL</sequence>
<evidence type="ECO:0000313" key="16">
    <source>
        <dbReference type="Proteomes" id="UP000015241"/>
    </source>
</evidence>
<keyword evidence="8 14" id="KW-0732">Signal</keyword>
<dbReference type="Gene3D" id="3.40.50.1820">
    <property type="entry name" value="alpha/beta hydrolase"/>
    <property type="match status" value="1"/>
</dbReference>
<gene>
    <name evidence="15" type="ORF">FOMPIDRAFT_1047340</name>
</gene>
<dbReference type="InterPro" id="IPR001563">
    <property type="entry name" value="Peptidase_S10"/>
</dbReference>
<dbReference type="AlphaFoldDB" id="S8EDA6"/>
<feature type="chain" id="PRO_5006530431" description="Carboxypeptidase" evidence="14">
    <location>
        <begin position="26"/>
        <end position="664"/>
    </location>
</feature>
<accession>S8EDA6</accession>
<dbReference type="EC" id="3.4.16.-" evidence="14"/>
<organism evidence="15 16">
    <name type="scientific">Fomitopsis schrenkii</name>
    <name type="common">Brown rot fungus</name>
    <dbReference type="NCBI Taxonomy" id="2126942"/>
    <lineage>
        <taxon>Eukaryota</taxon>
        <taxon>Fungi</taxon>
        <taxon>Dikarya</taxon>
        <taxon>Basidiomycota</taxon>
        <taxon>Agaricomycotina</taxon>
        <taxon>Agaricomycetes</taxon>
        <taxon>Polyporales</taxon>
        <taxon>Fomitopsis</taxon>
    </lineage>
</organism>
<evidence type="ECO:0000256" key="3">
    <source>
        <dbReference type="ARBA" id="ARBA00009431"/>
    </source>
</evidence>
<evidence type="ECO:0000256" key="8">
    <source>
        <dbReference type="ARBA" id="ARBA00022729"/>
    </source>
</evidence>
<name>S8EDA6_FOMSC</name>
<keyword evidence="6" id="KW-0812">Transmembrane</keyword>
<evidence type="ECO:0000256" key="1">
    <source>
        <dbReference type="ARBA" id="ARBA00001003"/>
    </source>
</evidence>
<dbReference type="OrthoDB" id="443318at2759"/>
<dbReference type="InterPro" id="IPR029058">
    <property type="entry name" value="AB_hydrolase_fold"/>
</dbReference>
<keyword evidence="11" id="KW-0333">Golgi apparatus</keyword>
<dbReference type="GO" id="GO:0005794">
    <property type="term" value="C:Golgi apparatus"/>
    <property type="evidence" value="ECO:0007669"/>
    <property type="project" value="UniProtKB-SubCell"/>
</dbReference>
<dbReference type="Pfam" id="PF00450">
    <property type="entry name" value="Peptidase_S10"/>
    <property type="match status" value="2"/>
</dbReference>
<dbReference type="GO" id="GO:0004185">
    <property type="term" value="F:serine-type carboxypeptidase activity"/>
    <property type="evidence" value="ECO:0007669"/>
    <property type="project" value="UniProtKB-UniRule"/>
</dbReference>
<reference evidence="15 16" key="1">
    <citation type="journal article" date="2012" name="Science">
        <title>The Paleozoic origin of enzymatic lignin decomposition reconstructed from 31 fungal genomes.</title>
        <authorList>
            <person name="Floudas D."/>
            <person name="Binder M."/>
            <person name="Riley R."/>
            <person name="Barry K."/>
            <person name="Blanchette R.A."/>
            <person name="Henrissat B."/>
            <person name="Martinez A.T."/>
            <person name="Otillar R."/>
            <person name="Spatafora J.W."/>
            <person name="Yadav J.S."/>
            <person name="Aerts A."/>
            <person name="Benoit I."/>
            <person name="Boyd A."/>
            <person name="Carlson A."/>
            <person name="Copeland A."/>
            <person name="Coutinho P.M."/>
            <person name="de Vries R.P."/>
            <person name="Ferreira P."/>
            <person name="Findley K."/>
            <person name="Foster B."/>
            <person name="Gaskell J."/>
            <person name="Glotzer D."/>
            <person name="Gorecki P."/>
            <person name="Heitman J."/>
            <person name="Hesse C."/>
            <person name="Hori C."/>
            <person name="Igarashi K."/>
            <person name="Jurgens J.A."/>
            <person name="Kallen N."/>
            <person name="Kersten P."/>
            <person name="Kohler A."/>
            <person name="Kuees U."/>
            <person name="Kumar T.K.A."/>
            <person name="Kuo A."/>
            <person name="LaButti K."/>
            <person name="Larrondo L.F."/>
            <person name="Lindquist E."/>
            <person name="Ling A."/>
            <person name="Lombard V."/>
            <person name="Lucas S."/>
            <person name="Lundell T."/>
            <person name="Martin R."/>
            <person name="McLaughlin D.J."/>
            <person name="Morgenstern I."/>
            <person name="Morin E."/>
            <person name="Murat C."/>
            <person name="Nagy L.G."/>
            <person name="Nolan M."/>
            <person name="Ohm R.A."/>
            <person name="Patyshakuliyeva A."/>
            <person name="Rokas A."/>
            <person name="Ruiz-Duenas F.J."/>
            <person name="Sabat G."/>
            <person name="Salamov A."/>
            <person name="Samejima M."/>
            <person name="Schmutz J."/>
            <person name="Slot J.C."/>
            <person name="St John F."/>
            <person name="Stenlid J."/>
            <person name="Sun H."/>
            <person name="Sun S."/>
            <person name="Syed K."/>
            <person name="Tsang A."/>
            <person name="Wiebenga A."/>
            <person name="Young D."/>
            <person name="Pisabarro A."/>
            <person name="Eastwood D.C."/>
            <person name="Martin F."/>
            <person name="Cullen D."/>
            <person name="Grigoriev I.V."/>
            <person name="Hibbett D.S."/>
        </authorList>
    </citation>
    <scope>NUCLEOTIDE SEQUENCE</scope>
    <source>
        <strain evidence="16">FP-58527</strain>
    </source>
</reference>
<dbReference type="EMBL" id="KE504132">
    <property type="protein sequence ID" value="EPT02972.1"/>
    <property type="molecule type" value="Genomic_DNA"/>
</dbReference>
<keyword evidence="7" id="KW-0053">Apoptosis</keyword>
<evidence type="ECO:0000256" key="7">
    <source>
        <dbReference type="ARBA" id="ARBA00022703"/>
    </source>
</evidence>
<evidence type="ECO:0000256" key="4">
    <source>
        <dbReference type="ARBA" id="ARBA00022645"/>
    </source>
</evidence>
<dbReference type="STRING" id="743788.S8EDA6"/>
<keyword evidence="9 14" id="KW-0378">Hydrolase</keyword>
<evidence type="ECO:0000313" key="15">
    <source>
        <dbReference type="EMBL" id="EPT02972.1"/>
    </source>
</evidence>